<reference evidence="7" key="1">
    <citation type="submission" date="2021-02" db="EMBL/GenBank/DDBJ databases">
        <title>First Annotated Genome of the Yellow-green Alga Tribonema minus.</title>
        <authorList>
            <person name="Mahan K.M."/>
        </authorList>
    </citation>
    <scope>NUCLEOTIDE SEQUENCE</scope>
    <source>
        <strain evidence="7">UTEX B ZZ1240</strain>
    </source>
</reference>
<keyword evidence="5" id="KW-0496">Mitochondrion</keyword>
<comment type="similarity">
    <text evidence="1 5">Belongs to the GcvH family.</text>
</comment>
<evidence type="ECO:0000256" key="4">
    <source>
        <dbReference type="PIRSR" id="PIRSR617453-50"/>
    </source>
</evidence>
<dbReference type="InterPro" id="IPR003016">
    <property type="entry name" value="2-oxoA_DH_lipoyl-BS"/>
</dbReference>
<evidence type="ECO:0000256" key="3">
    <source>
        <dbReference type="ARBA" id="ARBA00022946"/>
    </source>
</evidence>
<dbReference type="GO" id="GO:0005960">
    <property type="term" value="C:glycine cleavage complex"/>
    <property type="evidence" value="ECO:0007669"/>
    <property type="project" value="UniProtKB-UniRule"/>
</dbReference>
<comment type="function">
    <text evidence="5">The H protein shuttles the methylamine group of glycine from the P protein to the T protein.</text>
</comment>
<dbReference type="PANTHER" id="PTHR11715">
    <property type="entry name" value="GLYCINE CLEAVAGE SYSTEM H PROTEIN"/>
    <property type="match status" value="1"/>
</dbReference>
<name>A0A836CGJ1_9STRA</name>
<evidence type="ECO:0000259" key="6">
    <source>
        <dbReference type="PROSITE" id="PS50968"/>
    </source>
</evidence>
<feature type="domain" description="Lipoyl-binding" evidence="6">
    <location>
        <begin position="57"/>
        <end position="139"/>
    </location>
</feature>
<comment type="caution">
    <text evidence="7">The sequence shown here is derived from an EMBL/GenBank/DDBJ whole genome shotgun (WGS) entry which is preliminary data.</text>
</comment>
<comment type="subcellular location">
    <subcellularLocation>
        <location evidence="5">Mitochondrion</location>
    </subcellularLocation>
</comment>
<dbReference type="PANTHER" id="PTHR11715:SF3">
    <property type="entry name" value="GLYCINE CLEAVAGE SYSTEM H PROTEIN-RELATED"/>
    <property type="match status" value="1"/>
</dbReference>
<sequence>MAMRAFAMMGSRAVAQMPRCAAAGKRQAFGGAQVVGRRWASYHFAESHEYVKVDGDVGTIGITQFAADNLGEVVFVELPEVGATFDKTDSFGSVESVKAASDVYMPVGGEITSVNEELSESQELVNNDPMGDGWFAKIKIADKGELASLMDEAAYKAFCEDSKH</sequence>
<dbReference type="GO" id="GO:0009249">
    <property type="term" value="P:protein lipoylation"/>
    <property type="evidence" value="ECO:0007669"/>
    <property type="project" value="TreeGrafter"/>
</dbReference>
<dbReference type="InterPro" id="IPR017453">
    <property type="entry name" value="GCV_H_sub"/>
</dbReference>
<protein>
    <recommendedName>
        <fullName evidence="5">Glycine cleavage system H protein</fullName>
    </recommendedName>
</protein>
<dbReference type="HAMAP" id="MF_00272">
    <property type="entry name" value="GcvH"/>
    <property type="match status" value="1"/>
</dbReference>
<keyword evidence="8" id="KW-1185">Reference proteome</keyword>
<comment type="cofactor">
    <cofactor evidence="5">
        <name>(R)-lipoate</name>
        <dbReference type="ChEBI" id="CHEBI:83088"/>
    </cofactor>
    <text evidence="5">Binds 1 lipoyl cofactor covalently.</text>
</comment>
<dbReference type="AlphaFoldDB" id="A0A836CGJ1"/>
<dbReference type="PROSITE" id="PS50968">
    <property type="entry name" value="BIOTINYL_LIPOYL"/>
    <property type="match status" value="1"/>
</dbReference>
<evidence type="ECO:0000256" key="2">
    <source>
        <dbReference type="ARBA" id="ARBA00022823"/>
    </source>
</evidence>
<gene>
    <name evidence="7" type="ORF">JKP88DRAFT_198385</name>
</gene>
<dbReference type="GO" id="GO:0019464">
    <property type="term" value="P:glycine decarboxylation via glycine cleavage system"/>
    <property type="evidence" value="ECO:0007669"/>
    <property type="project" value="UniProtKB-UniRule"/>
</dbReference>
<dbReference type="NCBIfam" id="NF002270">
    <property type="entry name" value="PRK01202.1"/>
    <property type="match status" value="1"/>
</dbReference>
<dbReference type="InterPro" id="IPR033753">
    <property type="entry name" value="GCV_H/Fam206"/>
</dbReference>
<evidence type="ECO:0000256" key="1">
    <source>
        <dbReference type="ARBA" id="ARBA00009249"/>
    </source>
</evidence>
<dbReference type="Gene3D" id="2.40.50.100">
    <property type="match status" value="1"/>
</dbReference>
<keyword evidence="3 5" id="KW-0809">Transit peptide</keyword>
<accession>A0A836CGJ1</accession>
<dbReference type="GO" id="GO:0005739">
    <property type="term" value="C:mitochondrion"/>
    <property type="evidence" value="ECO:0007669"/>
    <property type="project" value="UniProtKB-SubCell"/>
</dbReference>
<dbReference type="InterPro" id="IPR000089">
    <property type="entry name" value="Biotin_lipoyl"/>
</dbReference>
<dbReference type="Pfam" id="PF01597">
    <property type="entry name" value="GCV_H"/>
    <property type="match status" value="1"/>
</dbReference>
<dbReference type="Proteomes" id="UP000664859">
    <property type="component" value="Unassembled WGS sequence"/>
</dbReference>
<dbReference type="OrthoDB" id="10264154at2759"/>
<dbReference type="InterPro" id="IPR002930">
    <property type="entry name" value="GCV_H"/>
</dbReference>
<organism evidence="7 8">
    <name type="scientific">Tribonema minus</name>
    <dbReference type="NCBI Taxonomy" id="303371"/>
    <lineage>
        <taxon>Eukaryota</taxon>
        <taxon>Sar</taxon>
        <taxon>Stramenopiles</taxon>
        <taxon>Ochrophyta</taxon>
        <taxon>PX clade</taxon>
        <taxon>Xanthophyceae</taxon>
        <taxon>Tribonematales</taxon>
        <taxon>Tribonemataceae</taxon>
        <taxon>Tribonema</taxon>
    </lineage>
</organism>
<dbReference type="SUPFAM" id="SSF51230">
    <property type="entry name" value="Single hybrid motif"/>
    <property type="match status" value="1"/>
</dbReference>
<proteinExistence type="inferred from homology"/>
<comment type="subunit">
    <text evidence="5">The glycine cleavage system is composed of four proteins: P, T, L and H.</text>
</comment>
<dbReference type="PROSITE" id="PS00189">
    <property type="entry name" value="LIPOYL"/>
    <property type="match status" value="1"/>
</dbReference>
<evidence type="ECO:0000313" key="8">
    <source>
        <dbReference type="Proteomes" id="UP000664859"/>
    </source>
</evidence>
<dbReference type="InterPro" id="IPR011053">
    <property type="entry name" value="Single_hybrid_motif"/>
</dbReference>
<dbReference type="NCBIfam" id="TIGR00527">
    <property type="entry name" value="gcvH"/>
    <property type="match status" value="1"/>
</dbReference>
<evidence type="ECO:0000256" key="5">
    <source>
        <dbReference type="RuleBase" id="RU364055"/>
    </source>
</evidence>
<evidence type="ECO:0000313" key="7">
    <source>
        <dbReference type="EMBL" id="KAG5185725.1"/>
    </source>
</evidence>
<keyword evidence="2 4" id="KW-0450">Lipoyl</keyword>
<feature type="modified residue" description="N6-lipoyllysine" evidence="4">
    <location>
        <position position="98"/>
    </location>
</feature>
<dbReference type="CDD" id="cd06848">
    <property type="entry name" value="GCS_H"/>
    <property type="match status" value="1"/>
</dbReference>
<dbReference type="EMBL" id="JAFCMP010000124">
    <property type="protein sequence ID" value="KAG5185725.1"/>
    <property type="molecule type" value="Genomic_DNA"/>
</dbReference>